<protein>
    <submittedName>
        <fullName evidence="2">Cell wall protein</fullName>
    </submittedName>
</protein>
<sequence>MAPSLTGSFATGVCEADSPWITFDVEMTDPDEQSTGNTASLIMTDGTNTETIVLGDLENGSLSGKVLWPGASVDADGKANGWPGWALVGDKWIEVDDNFAWTRGDITAQLVVNPELDVKISYPPATPNCAIGPKVTPPGGEGATPAASNGTGLASTGFAGTTIAIVAGIIVIAGVAFLVVARIRRKRA</sequence>
<dbReference type="Proteomes" id="UP000292935">
    <property type="component" value="Unassembled WGS sequence"/>
</dbReference>
<comment type="caution">
    <text evidence="2">The sequence shown here is derived from an EMBL/GenBank/DDBJ whole genome shotgun (WGS) entry which is preliminary data.</text>
</comment>
<feature type="transmembrane region" description="Helical" evidence="1">
    <location>
        <begin position="158"/>
        <end position="181"/>
    </location>
</feature>
<evidence type="ECO:0000256" key="1">
    <source>
        <dbReference type="SAM" id="Phobius"/>
    </source>
</evidence>
<keyword evidence="1" id="KW-0812">Transmembrane</keyword>
<name>A0A4Q2JKY3_9MICO</name>
<keyword evidence="1" id="KW-1133">Transmembrane helix</keyword>
<reference evidence="2 3" key="1">
    <citation type="submission" date="2019-01" db="EMBL/GenBank/DDBJ databases">
        <authorList>
            <person name="Li J."/>
        </authorList>
    </citation>
    <scope>NUCLEOTIDE SEQUENCE [LARGE SCALE GENOMIC DNA]</scope>
    <source>
        <strain evidence="2 3">CCUG 35506</strain>
    </source>
</reference>
<organism evidence="2 3">
    <name type="scientific">Agromyces fucosus</name>
    <dbReference type="NCBI Taxonomy" id="41985"/>
    <lineage>
        <taxon>Bacteria</taxon>
        <taxon>Bacillati</taxon>
        <taxon>Actinomycetota</taxon>
        <taxon>Actinomycetes</taxon>
        <taxon>Micrococcales</taxon>
        <taxon>Microbacteriaceae</taxon>
        <taxon>Agromyces</taxon>
    </lineage>
</organism>
<dbReference type="EMBL" id="SDPO01000004">
    <property type="protein sequence ID" value="RXZ46827.1"/>
    <property type="molecule type" value="Genomic_DNA"/>
</dbReference>
<evidence type="ECO:0000313" key="3">
    <source>
        <dbReference type="Proteomes" id="UP000292935"/>
    </source>
</evidence>
<accession>A0A4Q2JKY3</accession>
<gene>
    <name evidence="2" type="ORF">ESP57_16330</name>
</gene>
<keyword evidence="3" id="KW-1185">Reference proteome</keyword>
<dbReference type="OrthoDB" id="3783029at2"/>
<keyword evidence="1" id="KW-0472">Membrane</keyword>
<dbReference type="AlphaFoldDB" id="A0A4Q2JKY3"/>
<evidence type="ECO:0000313" key="2">
    <source>
        <dbReference type="EMBL" id="RXZ46827.1"/>
    </source>
</evidence>
<proteinExistence type="predicted"/>